<evidence type="ECO:0000313" key="1">
    <source>
        <dbReference type="EMBL" id="CRL06086.1"/>
    </source>
</evidence>
<name>A0A1J1J3S1_9DIPT</name>
<protein>
    <submittedName>
        <fullName evidence="1">CLUMA_CG019364, isoform A</fullName>
    </submittedName>
</protein>
<organism evidence="1 2">
    <name type="scientific">Clunio marinus</name>
    <dbReference type="NCBI Taxonomy" id="568069"/>
    <lineage>
        <taxon>Eukaryota</taxon>
        <taxon>Metazoa</taxon>
        <taxon>Ecdysozoa</taxon>
        <taxon>Arthropoda</taxon>
        <taxon>Hexapoda</taxon>
        <taxon>Insecta</taxon>
        <taxon>Pterygota</taxon>
        <taxon>Neoptera</taxon>
        <taxon>Endopterygota</taxon>
        <taxon>Diptera</taxon>
        <taxon>Nematocera</taxon>
        <taxon>Chironomoidea</taxon>
        <taxon>Chironomidae</taxon>
        <taxon>Clunio</taxon>
    </lineage>
</organism>
<accession>A0A1J1J3S1</accession>
<evidence type="ECO:0000313" key="2">
    <source>
        <dbReference type="Proteomes" id="UP000183832"/>
    </source>
</evidence>
<reference evidence="1 2" key="1">
    <citation type="submission" date="2015-04" db="EMBL/GenBank/DDBJ databases">
        <authorList>
            <person name="Syromyatnikov M.Y."/>
            <person name="Popov V.N."/>
        </authorList>
    </citation>
    <scope>NUCLEOTIDE SEQUENCE [LARGE SCALE GENOMIC DNA]</scope>
</reference>
<sequence length="75" mass="8597">MPHATSSKKSAELELKASYFNEWKFMHAKTSNNSSNQSDFNKSSTSTLSLLCREAFYLNKKKVFVVLSLKQRCND</sequence>
<keyword evidence="2" id="KW-1185">Reference proteome</keyword>
<gene>
    <name evidence="1" type="ORF">CLUMA_CG019364</name>
</gene>
<proteinExistence type="predicted"/>
<dbReference type="EMBL" id="CVRI01000066">
    <property type="protein sequence ID" value="CRL06086.1"/>
    <property type="molecule type" value="Genomic_DNA"/>
</dbReference>
<dbReference type="Proteomes" id="UP000183832">
    <property type="component" value="Unassembled WGS sequence"/>
</dbReference>
<dbReference type="AlphaFoldDB" id="A0A1J1J3S1"/>